<dbReference type="SMR" id="A0AAJ6N6E9"/>
<dbReference type="Gene3D" id="1.10.3130.20">
    <property type="entry name" value="Phycobilisome linker domain"/>
    <property type="match status" value="2"/>
</dbReference>
<keyword evidence="4" id="KW-0793">Thylakoid</keyword>
<accession>A0AAJ6N6E9</accession>
<comment type="similarity">
    <text evidence="6">Belongs to the phycobilisome linker protein family.</text>
</comment>
<sequence length="431" mass="48726">MQPIILRTLSARRPVQGRPNLETYTSEVERWKAIAQTQYALELAKEMSRPALRTSVGDLPGGLWGVRPGFQSPPKQRYRWTLKQSKAEKEALLEAIYRQVLERVLPEGSRLNEEESRLNNGDITVREFVRRLASSDLYVQSFLVRYPNTKLVEKLYKHLLGRAPSNQKEIIKYHDLLARKGLKAAVDAMVTTEEYTEIFGDDTVPFARYTTDPAHGLVTQAYLGGVLVNAKHTYQNRTLNFPSYGPGSQTGGEQRSLPLVPERVFSLGDGASVDQILRASYRQILEKEPQELQRLSVAESQLRNGEISVKEFIRALGYSEIYAKFFLARWYNGKVAEFNFKHFLGRQPASATELGSHITLIGTKGLKVAIDTLLASQEYQDNFGDDTVPYYRLQAERYVGTTDAPSRAYVLARSRVQTALNKPTVPSYSLV</sequence>
<feature type="binding site" evidence="9">
    <location>
        <position position="103"/>
    </location>
    <ligand>
        <name>(2R,3E)-phycocyanobilin</name>
        <dbReference type="ChEBI" id="CHEBI:85275"/>
        <label>1</label>
    </ligand>
</feature>
<reference evidence="9" key="1">
    <citation type="journal article" date="2023" name="Nat. Commun.">
        <title>A structure of the relict phycobilisome from a thylakoid-free cyanobacterium.</title>
        <authorList>
            <person name="Jiang H.W."/>
            <person name="Wu H.Y."/>
            <person name="Wang C.H."/>
            <person name="Yang C.H."/>
            <person name="Ko J.T."/>
            <person name="Ho H.C."/>
            <person name="Tsai M.D."/>
            <person name="Bryant D.A."/>
            <person name="Li F.W."/>
            <person name="Ho M.C."/>
            <person name="Ho M.Y."/>
        </authorList>
    </citation>
    <scope>STRUCTURE BY ELECTRON MICROSCOPY (2.48 ANGSTROMS) IN COMPLEX WITH (2R,3E)-PHYCOCYANOBILIN</scope>
</reference>
<evidence type="ECO:0000256" key="1">
    <source>
        <dbReference type="ARBA" id="ARBA00004308"/>
    </source>
</evidence>
<feature type="domain" description="PBS-linker" evidence="7">
    <location>
        <begin position="57"/>
        <end position="237"/>
    </location>
</feature>
<dbReference type="InterPro" id="IPR038255">
    <property type="entry name" value="PBS_linker_sf"/>
</dbReference>
<keyword evidence="5" id="KW-0472">Membrane</keyword>
<keyword evidence="3 6" id="KW-0605">Phycobilisome</keyword>
<dbReference type="PDB" id="8IMK">
    <property type="method" value="EM"/>
    <property type="resolution" value="2.48 A"/>
    <property type="chains" value="1/2=1-431"/>
</dbReference>
<evidence type="ECO:0000256" key="4">
    <source>
        <dbReference type="ARBA" id="ARBA00023078"/>
    </source>
</evidence>
<evidence type="ECO:0000256" key="3">
    <source>
        <dbReference type="ARBA" id="ARBA00022738"/>
    </source>
</evidence>
<dbReference type="GO" id="GO:0030089">
    <property type="term" value="C:phycobilisome"/>
    <property type="evidence" value="ECO:0007669"/>
    <property type="project" value="UniProtKB-UniRule"/>
</dbReference>
<dbReference type="GO" id="GO:0012505">
    <property type="term" value="C:endomembrane system"/>
    <property type="evidence" value="ECO:0007669"/>
    <property type="project" value="UniProtKB-SubCell"/>
</dbReference>
<dbReference type="Pfam" id="PF00427">
    <property type="entry name" value="PBS_linker_poly"/>
    <property type="match status" value="2"/>
</dbReference>
<feature type="binding site" evidence="9">
    <location>
        <position position="149"/>
    </location>
    <ligand>
        <name>(2R,3E)-phycocyanobilin</name>
        <dbReference type="ChEBI" id="CHEBI:85275"/>
        <label>2</label>
    </ligand>
</feature>
<evidence type="ECO:0000259" key="7">
    <source>
        <dbReference type="PROSITE" id="PS51445"/>
    </source>
</evidence>
<name>A0AAJ6N6E9_9CYAN</name>
<proteinExistence type="evidence at protein level"/>
<dbReference type="AlphaFoldDB" id="A0AAJ6N6E9"/>
<dbReference type="GO" id="GO:0015979">
    <property type="term" value="P:photosynthesis"/>
    <property type="evidence" value="ECO:0007669"/>
    <property type="project" value="InterPro"/>
</dbReference>
<protein>
    <submittedName>
        <fullName evidence="8">ApcH</fullName>
    </submittedName>
</protein>
<evidence type="ECO:0000256" key="6">
    <source>
        <dbReference type="PROSITE-ProRule" id="PRU00775"/>
    </source>
</evidence>
<keyword evidence="2" id="KW-0042">Antenna complex</keyword>
<feature type="domain" description="PBS-linker" evidence="7">
    <location>
        <begin position="242"/>
        <end position="420"/>
    </location>
</feature>
<dbReference type="InterPro" id="IPR001297">
    <property type="entry name" value="PBS_linker_dom"/>
</dbReference>
<evidence type="ECO:0000256" key="2">
    <source>
        <dbReference type="ARBA" id="ARBA00022549"/>
    </source>
</evidence>
<comment type="subcellular location">
    <subcellularLocation>
        <location evidence="1">Endomembrane system</location>
    </subcellularLocation>
</comment>
<evidence type="ECO:0000256" key="5">
    <source>
        <dbReference type="ARBA" id="ARBA00023136"/>
    </source>
</evidence>
<dbReference type="PANTHER" id="PTHR34011">
    <property type="entry name" value="PHYCOBILISOME 32.1 KDA LINKER POLYPEPTIDE, PHYCOCYANIN-ASSOCIATED, ROD 2-RELATED"/>
    <property type="match status" value="1"/>
</dbReference>
<feature type="binding site" evidence="9">
    <location>
        <position position="232"/>
    </location>
    <ligand>
        <name>(2R,3E)-phycocyanobilin</name>
        <dbReference type="ChEBI" id="CHEBI:85275"/>
        <label>1</label>
    </ligand>
</feature>
<feature type="binding site" evidence="9">
    <location>
        <position position="70"/>
    </location>
    <ligand>
        <name>(2R,3E)-phycocyanobilin</name>
        <dbReference type="ChEBI" id="CHEBI:85275"/>
        <label>1</label>
    </ligand>
</feature>
<keyword evidence="9" id="KW-0002">3D-structure</keyword>
<feature type="binding site" evidence="9">
    <location>
        <position position="148"/>
    </location>
    <ligand>
        <name>(2R,3E)-phycocyanobilin</name>
        <dbReference type="ChEBI" id="CHEBI:85275"/>
        <label>2</label>
    </ligand>
</feature>
<organism evidence="8">
    <name type="scientific">Anthocerotibacter panamensis</name>
    <dbReference type="NCBI Taxonomy" id="2857077"/>
    <lineage>
        <taxon>Bacteria</taxon>
        <taxon>Bacillati</taxon>
        <taxon>Cyanobacteriota</taxon>
        <taxon>Cyanophyceae</taxon>
        <taxon>Gloeobacterales</taxon>
        <taxon>Anthocerotibacteraceae</taxon>
        <taxon>Anthocerotibacter</taxon>
    </lineage>
</organism>
<evidence type="ECO:0000313" key="8">
    <source>
        <dbReference type="PDB" id="8IMK"/>
    </source>
</evidence>
<feature type="binding site" evidence="9">
    <location>
        <position position="174"/>
    </location>
    <ligand>
        <name>(2R,3E)-phycocyanobilin</name>
        <dbReference type="ChEBI" id="CHEBI:85275"/>
        <label>2</label>
    </ligand>
</feature>
<dbReference type="PROSITE" id="PS51445">
    <property type="entry name" value="PBS_LINKER"/>
    <property type="match status" value="2"/>
</dbReference>
<evidence type="ECO:0007829" key="9">
    <source>
        <dbReference type="PDB" id="8IMK"/>
    </source>
</evidence>